<evidence type="ECO:0000259" key="12">
    <source>
        <dbReference type="Pfam" id="PF03447"/>
    </source>
</evidence>
<dbReference type="SUPFAM" id="SSF51735">
    <property type="entry name" value="NAD(P)-binding Rossmann-fold domains"/>
    <property type="match status" value="1"/>
</dbReference>
<dbReference type="Pfam" id="PF00742">
    <property type="entry name" value="Homoserine_dh"/>
    <property type="match status" value="1"/>
</dbReference>
<dbReference type="EMBL" id="JBHSKT010000002">
    <property type="protein sequence ID" value="MFC5269979.1"/>
    <property type="molecule type" value="Genomic_DNA"/>
</dbReference>
<keyword evidence="8" id="KW-0560">Oxidoreductase</keyword>
<dbReference type="PROSITE" id="PS51257">
    <property type="entry name" value="PROKAR_LIPOPROTEIN"/>
    <property type="match status" value="1"/>
</dbReference>
<keyword evidence="9" id="KW-0486">Methionine biosynthesis</keyword>
<evidence type="ECO:0000256" key="4">
    <source>
        <dbReference type="ARBA" id="ARBA00013213"/>
    </source>
</evidence>
<evidence type="ECO:0000313" key="13">
    <source>
        <dbReference type="EMBL" id="MFC5269979.1"/>
    </source>
</evidence>
<gene>
    <name evidence="13" type="ORF">ACFPIB_05115</name>
</gene>
<feature type="domain" description="Aspartate/homoserine dehydrogenase NAD-binding" evidence="12">
    <location>
        <begin position="12"/>
        <end position="122"/>
    </location>
</feature>
<keyword evidence="6" id="KW-0028">Amino-acid biosynthesis</keyword>
<dbReference type="Gene3D" id="3.30.360.10">
    <property type="entry name" value="Dihydrodipicolinate Reductase, domain 2"/>
    <property type="match status" value="1"/>
</dbReference>
<name>A0ABW0E6Q4_9BACT</name>
<evidence type="ECO:0000256" key="9">
    <source>
        <dbReference type="ARBA" id="ARBA00023167"/>
    </source>
</evidence>
<dbReference type="Proteomes" id="UP001596161">
    <property type="component" value="Unassembled WGS sequence"/>
</dbReference>
<accession>A0ABW0E6Q4</accession>
<protein>
    <recommendedName>
        <fullName evidence="5">Homoserine dehydrogenase</fullName>
        <ecNumber evidence="4">1.1.1.3</ecNumber>
    </recommendedName>
</protein>
<feature type="domain" description="Homoserine dehydrogenase catalytic" evidence="11">
    <location>
        <begin position="130"/>
        <end position="308"/>
    </location>
</feature>
<comment type="similarity">
    <text evidence="3">Belongs to the homoserine dehydrogenase family.</text>
</comment>
<dbReference type="SUPFAM" id="SSF55347">
    <property type="entry name" value="Glyceraldehyde-3-phosphate dehydrogenase-like, C-terminal domain"/>
    <property type="match status" value="1"/>
</dbReference>
<organism evidence="13 14">
    <name type="scientific">Adhaeribacter terreus</name>
    <dbReference type="NCBI Taxonomy" id="529703"/>
    <lineage>
        <taxon>Bacteria</taxon>
        <taxon>Pseudomonadati</taxon>
        <taxon>Bacteroidota</taxon>
        <taxon>Cytophagia</taxon>
        <taxon>Cytophagales</taxon>
        <taxon>Hymenobacteraceae</taxon>
        <taxon>Adhaeribacter</taxon>
    </lineage>
</organism>
<comment type="pathway">
    <text evidence="2">Amino-acid biosynthesis; L-methionine biosynthesis via de novo pathway; L-homoserine from L-aspartate: step 3/3.</text>
</comment>
<dbReference type="Pfam" id="PF03447">
    <property type="entry name" value="NAD_binding_3"/>
    <property type="match status" value="1"/>
</dbReference>
<evidence type="ECO:0000256" key="7">
    <source>
        <dbReference type="ARBA" id="ARBA00022697"/>
    </source>
</evidence>
<dbReference type="NCBIfam" id="NF004976">
    <property type="entry name" value="PRK06349.1"/>
    <property type="match status" value="1"/>
</dbReference>
<evidence type="ECO:0000256" key="8">
    <source>
        <dbReference type="ARBA" id="ARBA00023002"/>
    </source>
</evidence>
<keyword evidence="10" id="KW-1133">Transmembrane helix</keyword>
<dbReference type="PANTHER" id="PTHR43331:SF1">
    <property type="entry name" value="HOMOSERINE DEHYDROGENASE"/>
    <property type="match status" value="1"/>
</dbReference>
<reference evidence="14" key="1">
    <citation type="journal article" date="2019" name="Int. J. Syst. Evol. Microbiol.">
        <title>The Global Catalogue of Microorganisms (GCM) 10K type strain sequencing project: providing services to taxonomists for standard genome sequencing and annotation.</title>
        <authorList>
            <consortium name="The Broad Institute Genomics Platform"/>
            <consortium name="The Broad Institute Genome Sequencing Center for Infectious Disease"/>
            <person name="Wu L."/>
            <person name="Ma J."/>
        </authorList>
    </citation>
    <scope>NUCLEOTIDE SEQUENCE [LARGE SCALE GENOMIC DNA]</scope>
    <source>
        <strain evidence="14">KACC 12602</strain>
    </source>
</reference>
<comment type="pathway">
    <text evidence="1">Amino-acid biosynthesis; L-threonine biosynthesis; L-threonine from L-aspartate: step 3/5.</text>
</comment>
<evidence type="ECO:0000313" key="14">
    <source>
        <dbReference type="Proteomes" id="UP001596161"/>
    </source>
</evidence>
<dbReference type="Gene3D" id="3.40.50.720">
    <property type="entry name" value="NAD(P)-binding Rossmann-like Domain"/>
    <property type="match status" value="1"/>
</dbReference>
<dbReference type="EC" id="1.1.1.3" evidence="4"/>
<dbReference type="InterPro" id="IPR036291">
    <property type="entry name" value="NAD(P)-bd_dom_sf"/>
</dbReference>
<evidence type="ECO:0000259" key="11">
    <source>
        <dbReference type="Pfam" id="PF00742"/>
    </source>
</evidence>
<dbReference type="InterPro" id="IPR005106">
    <property type="entry name" value="Asp/hSer_DH_NAD-bd"/>
</dbReference>
<dbReference type="InterPro" id="IPR001342">
    <property type="entry name" value="HDH_cat"/>
</dbReference>
<evidence type="ECO:0000256" key="5">
    <source>
        <dbReference type="ARBA" id="ARBA00013376"/>
    </source>
</evidence>
<evidence type="ECO:0000256" key="10">
    <source>
        <dbReference type="SAM" id="Phobius"/>
    </source>
</evidence>
<feature type="transmembrane region" description="Helical" evidence="10">
    <location>
        <begin position="6"/>
        <end position="24"/>
    </location>
</feature>
<proteinExistence type="inferred from homology"/>
<dbReference type="PANTHER" id="PTHR43331">
    <property type="entry name" value="HOMOSERINE DEHYDROGENASE"/>
    <property type="match status" value="1"/>
</dbReference>
<evidence type="ECO:0000256" key="2">
    <source>
        <dbReference type="ARBA" id="ARBA00005062"/>
    </source>
</evidence>
<sequence>MARKNLTIGLFGFGCVGFGLYEVLHKTPGLKTTIKNICVKHPEKARPIAAANFTFDKNTILSDPEINVVVELIDDSEVAFEIVSEALKNGKAVVSANKKMIAEHFQELLDLQREYQVPLLYEAACCASIPIIRNLEEYYDTDLLQSIEGIVNGSTNYILTKTFAENLSYETALREAQENGYAESDPSLDTQGIDAKYKLLLLLAHAFGQIVKPQDIFNFGINKLRDLDLQFAKEKGLKIKLVAQAFKNENQSISCFVLPKFVKPGDKLFDIDDVFNGIITQNNFSDTQFFVGKGAGAFPTASAVLSDLSALTYDYRYEYKKLNQAEILTINNELVLKVFLSSRETKTQVLFTYFHKVEESYRSQETGYLVGYISLKKLQQLIQLVPDASVILIEAKPGLKDQNLVTKVELEPVYVSDSLIV</sequence>
<keyword evidence="7" id="KW-0791">Threonine biosynthesis</keyword>
<dbReference type="RefSeq" id="WP_378016353.1">
    <property type="nucleotide sequence ID" value="NZ_JBHSKT010000002.1"/>
</dbReference>
<evidence type="ECO:0000256" key="3">
    <source>
        <dbReference type="ARBA" id="ARBA00006753"/>
    </source>
</evidence>
<evidence type="ECO:0000256" key="1">
    <source>
        <dbReference type="ARBA" id="ARBA00005056"/>
    </source>
</evidence>
<evidence type="ECO:0000256" key="6">
    <source>
        <dbReference type="ARBA" id="ARBA00022605"/>
    </source>
</evidence>
<keyword evidence="10" id="KW-0472">Membrane</keyword>
<keyword evidence="10" id="KW-0812">Transmembrane</keyword>
<comment type="caution">
    <text evidence="13">The sequence shown here is derived from an EMBL/GenBank/DDBJ whole genome shotgun (WGS) entry which is preliminary data.</text>
</comment>
<keyword evidence="14" id="KW-1185">Reference proteome</keyword>